<accession>A0AAN8R5H7</accession>
<reference evidence="1 2" key="1">
    <citation type="submission" date="2021-04" db="EMBL/GenBank/DDBJ databases">
        <authorList>
            <person name="De Guttry C."/>
            <person name="Zahm M."/>
            <person name="Klopp C."/>
            <person name="Cabau C."/>
            <person name="Louis A."/>
            <person name="Berthelot C."/>
            <person name="Parey E."/>
            <person name="Roest Crollius H."/>
            <person name="Montfort J."/>
            <person name="Robinson-Rechavi M."/>
            <person name="Bucao C."/>
            <person name="Bouchez O."/>
            <person name="Gislard M."/>
            <person name="Lluch J."/>
            <person name="Milhes M."/>
            <person name="Lampietro C."/>
            <person name="Lopez Roques C."/>
            <person name="Donnadieu C."/>
            <person name="Braasch I."/>
            <person name="Desvignes T."/>
            <person name="Postlethwait J."/>
            <person name="Bobe J."/>
            <person name="Wedekind C."/>
            <person name="Guiguen Y."/>
        </authorList>
    </citation>
    <scope>NUCLEOTIDE SEQUENCE [LARGE SCALE GENOMIC DNA]</scope>
    <source>
        <strain evidence="1">Cs_M1</strain>
        <tissue evidence="1">Blood</tissue>
    </source>
</reference>
<name>A0AAN8R5H7_9TELE</name>
<organism evidence="1 2">
    <name type="scientific">Coregonus suidteri</name>
    <dbReference type="NCBI Taxonomy" id="861788"/>
    <lineage>
        <taxon>Eukaryota</taxon>
        <taxon>Metazoa</taxon>
        <taxon>Chordata</taxon>
        <taxon>Craniata</taxon>
        <taxon>Vertebrata</taxon>
        <taxon>Euteleostomi</taxon>
        <taxon>Actinopterygii</taxon>
        <taxon>Neopterygii</taxon>
        <taxon>Teleostei</taxon>
        <taxon>Protacanthopterygii</taxon>
        <taxon>Salmoniformes</taxon>
        <taxon>Salmonidae</taxon>
        <taxon>Coregoninae</taxon>
        <taxon>Coregonus</taxon>
    </lineage>
</organism>
<protein>
    <submittedName>
        <fullName evidence="1">Uncharacterized protein</fullName>
    </submittedName>
</protein>
<sequence length="113" mass="12926">MKKLLFTNAPDVTIACLIFAWKVTSSVFQCLRRLAGCEPFGSFSTSKQPYNVPQLLFNKIAVEEEIPYKEHSREGTPCVIWAFKLKRDTVRYLNDIQAHGCETGGLYPFKTYL</sequence>
<evidence type="ECO:0000313" key="2">
    <source>
        <dbReference type="Proteomes" id="UP001356427"/>
    </source>
</evidence>
<dbReference type="EMBL" id="JAGTTL010000013">
    <property type="protein sequence ID" value="KAK6314062.1"/>
    <property type="molecule type" value="Genomic_DNA"/>
</dbReference>
<dbReference type="AlphaFoldDB" id="A0AAN8R5H7"/>
<dbReference type="Proteomes" id="UP001356427">
    <property type="component" value="Unassembled WGS sequence"/>
</dbReference>
<proteinExistence type="predicted"/>
<evidence type="ECO:0000313" key="1">
    <source>
        <dbReference type="EMBL" id="KAK6314062.1"/>
    </source>
</evidence>
<comment type="caution">
    <text evidence="1">The sequence shown here is derived from an EMBL/GenBank/DDBJ whole genome shotgun (WGS) entry which is preliminary data.</text>
</comment>
<keyword evidence="2" id="KW-1185">Reference proteome</keyword>
<gene>
    <name evidence="1" type="ORF">J4Q44_G00155210</name>
</gene>